<dbReference type="GO" id="GO:0000272">
    <property type="term" value="P:polysaccharide catabolic process"/>
    <property type="evidence" value="ECO:0007669"/>
    <property type="project" value="InterPro"/>
</dbReference>
<dbReference type="Pfam" id="PF00963">
    <property type="entry name" value="Cohesin"/>
    <property type="match status" value="1"/>
</dbReference>
<evidence type="ECO:0000256" key="8">
    <source>
        <dbReference type="SAM" id="MobiDB-lite"/>
    </source>
</evidence>
<evidence type="ECO:0000256" key="7">
    <source>
        <dbReference type="RuleBase" id="RU004004"/>
    </source>
</evidence>
<comment type="similarity">
    <text evidence="6">Belongs to the bacterial secretin family.</text>
</comment>
<feature type="region of interest" description="Disordered" evidence="8">
    <location>
        <begin position="586"/>
        <end position="630"/>
    </location>
</feature>
<reference evidence="10" key="1">
    <citation type="submission" date="2015-10" db="EMBL/GenBank/DDBJ databases">
        <authorList>
            <person name="Gilbert D.G."/>
        </authorList>
    </citation>
    <scope>NUCLEOTIDE SEQUENCE</scope>
    <source>
        <strain evidence="10">Phyl III-seqv23</strain>
    </source>
</reference>
<dbReference type="InterPro" id="IPR004846">
    <property type="entry name" value="T2SS/T3SS_dom"/>
</dbReference>
<dbReference type="InterPro" id="IPR038591">
    <property type="entry name" value="NolW-like_sf"/>
</dbReference>
<organism evidence="10">
    <name type="scientific">Ralstonia solanacearum</name>
    <name type="common">Pseudomonas solanacearum</name>
    <dbReference type="NCBI Taxonomy" id="305"/>
    <lineage>
        <taxon>Bacteria</taxon>
        <taxon>Pseudomonadati</taxon>
        <taxon>Pseudomonadota</taxon>
        <taxon>Betaproteobacteria</taxon>
        <taxon>Burkholderiales</taxon>
        <taxon>Burkholderiaceae</taxon>
        <taxon>Ralstonia</taxon>
        <taxon>Ralstonia solanacearum species complex</taxon>
    </lineage>
</organism>
<dbReference type="InterPro" id="IPR050810">
    <property type="entry name" value="Bact_Secretion_Sys_Channel"/>
</dbReference>
<keyword evidence="4" id="KW-0472">Membrane</keyword>
<dbReference type="SUPFAM" id="SSF48452">
    <property type="entry name" value="TPR-like"/>
    <property type="match status" value="1"/>
</dbReference>
<dbReference type="PRINTS" id="PR01032">
    <property type="entry name" value="PHAGEIV"/>
</dbReference>
<dbReference type="Pfam" id="PF13428">
    <property type="entry name" value="TPR_14"/>
    <property type="match status" value="1"/>
</dbReference>
<dbReference type="Gene3D" id="3.30.1370.120">
    <property type="match status" value="1"/>
</dbReference>
<proteinExistence type="inferred from homology"/>
<dbReference type="AlphaFoldDB" id="A0A0S4V5N2"/>
<dbReference type="Pfam" id="PF03958">
    <property type="entry name" value="Secretin_N"/>
    <property type="match status" value="1"/>
</dbReference>
<dbReference type="GO" id="GO:0009306">
    <property type="term" value="P:protein secretion"/>
    <property type="evidence" value="ECO:0007669"/>
    <property type="project" value="InterPro"/>
</dbReference>
<accession>A0A0S4V5N2</accession>
<name>A0A0S4V5N2_RALSL</name>
<dbReference type="InterPro" id="IPR019734">
    <property type="entry name" value="TPR_rpt"/>
</dbReference>
<evidence type="ECO:0000256" key="9">
    <source>
        <dbReference type="SAM" id="SignalP"/>
    </source>
</evidence>
<dbReference type="Gene3D" id="1.25.40.10">
    <property type="entry name" value="Tetratricopeptide repeat domain"/>
    <property type="match status" value="1"/>
</dbReference>
<dbReference type="SUPFAM" id="SSF49384">
    <property type="entry name" value="Carbohydrate-binding domain"/>
    <property type="match status" value="1"/>
</dbReference>
<evidence type="ECO:0000256" key="6">
    <source>
        <dbReference type="RuleBase" id="RU004003"/>
    </source>
</evidence>
<dbReference type="CDD" id="cd08547">
    <property type="entry name" value="Type_II_cohesin"/>
    <property type="match status" value="1"/>
</dbReference>
<evidence type="ECO:0000256" key="3">
    <source>
        <dbReference type="ARBA" id="ARBA00022729"/>
    </source>
</evidence>
<protein>
    <submittedName>
        <fullName evidence="10">Putative gspd-related protein</fullName>
    </submittedName>
</protein>
<dbReference type="InterPro" id="IPR005644">
    <property type="entry name" value="NolW-like"/>
</dbReference>
<evidence type="ECO:0000256" key="4">
    <source>
        <dbReference type="ARBA" id="ARBA00023136"/>
    </source>
</evidence>
<evidence type="ECO:0000313" key="10">
    <source>
        <dbReference type="EMBL" id="CUV30016.1"/>
    </source>
</evidence>
<dbReference type="InterPro" id="IPR008965">
    <property type="entry name" value="CBM2/CBM3_carb-bd_dom_sf"/>
</dbReference>
<dbReference type="PANTHER" id="PTHR30332">
    <property type="entry name" value="PROBABLE GENERAL SECRETION PATHWAY PROTEIN D"/>
    <property type="match status" value="1"/>
</dbReference>
<dbReference type="PANTHER" id="PTHR30332:SF17">
    <property type="entry name" value="TYPE IV PILIATION SYSTEM PROTEIN DR_0774-RELATED"/>
    <property type="match status" value="1"/>
</dbReference>
<dbReference type="EMBL" id="LN899824">
    <property type="protein sequence ID" value="CUV30016.1"/>
    <property type="molecule type" value="Genomic_DNA"/>
</dbReference>
<dbReference type="GO" id="GO:0009279">
    <property type="term" value="C:cell outer membrane"/>
    <property type="evidence" value="ECO:0007669"/>
    <property type="project" value="UniProtKB-SubCell"/>
</dbReference>
<evidence type="ECO:0000256" key="5">
    <source>
        <dbReference type="ARBA" id="ARBA00023237"/>
    </source>
</evidence>
<dbReference type="GO" id="GO:0015627">
    <property type="term" value="C:type II protein secretion system complex"/>
    <property type="evidence" value="ECO:0007669"/>
    <property type="project" value="TreeGrafter"/>
</dbReference>
<dbReference type="InterPro" id="IPR011990">
    <property type="entry name" value="TPR-like_helical_dom_sf"/>
</dbReference>
<dbReference type="Gene3D" id="2.60.40.680">
    <property type="match status" value="1"/>
</dbReference>
<feature type="signal peptide" evidence="9">
    <location>
        <begin position="1"/>
        <end position="21"/>
    </location>
</feature>
<dbReference type="InterPro" id="IPR002102">
    <property type="entry name" value="Cohesin_dom"/>
</dbReference>
<evidence type="ECO:0000256" key="2">
    <source>
        <dbReference type="ARBA" id="ARBA00022448"/>
    </source>
</evidence>
<dbReference type="Pfam" id="PF00263">
    <property type="entry name" value="Secretin"/>
    <property type="match status" value="1"/>
</dbReference>
<comment type="subcellular location">
    <subcellularLocation>
        <location evidence="7">Cell outer membrane</location>
    </subcellularLocation>
    <subcellularLocation>
        <location evidence="1">Membrane</location>
    </subcellularLocation>
</comment>
<feature type="compositionally biased region" description="Low complexity" evidence="8">
    <location>
        <begin position="597"/>
        <end position="611"/>
    </location>
</feature>
<dbReference type="GO" id="GO:0030246">
    <property type="term" value="F:carbohydrate binding"/>
    <property type="evidence" value="ECO:0007669"/>
    <property type="project" value="InterPro"/>
</dbReference>
<sequence>MNTGQALIRTLLVACMAVSVAGCGELPPYREGEALSAEGKNEASLERFETAAKAQPTNARYRATYLQARDRTVNGWLDEAERLRQTGKPDAARKMYERVLALAPENARARAGLEQGERDRRHANLVQQAEDALKKGERDTALAKLHLALAENQQFRPALALQQRIEQPTGDSPERALSATFRKPISLEFRDAQMRQVFEVLSRASGLNFVFDKDVRTDQKVTVFLRNSTVANVVNTVLLTNQLEQRVLDGNSILIYPNTPAKQRDYQPLTVRTFVLSNSDAKDVANTVKTILKTRDIVVDEKRNMIVMRDTPDAIQAAEKLVAVHEMPEPEVMLEVEILEVKRSRLQDLGIQLPSQLSLTPLASSSGGTLTLDDLRHLNPTRIGATVSPLNVNVNAAVTDTNVLANPRVRTRNKEKARIQVGQRVPNVTTTSTATGFVAENVQYVDVGLKLEVEPTVTPDNEVTIRINLEVSDIISQVQTKSGSIAYEIGTRNATTLLRLKDGENQILAGLIQDEDRVSGNRVPGLGDIPALGRLFGAQSDNKLKSEIVLSITPRVIRPAQRPNLGSAEFDSGTESSLRLTSPMLRERGAPVPSPVAPAAAPTPSTDASSTPPQPVAAAGGGSALTIQGPSSVPAGSTFDVLVNVQPERPFTSLPLTLQYNPAQLQIISVTPGSLVSANEVFANNIDAAKGLVYMTMNAKQTQGKDGAGNVVRLTFKALAAGETSIHMQDQMLITPSGMASLKPTAPLVMTVQP</sequence>
<dbReference type="Gene3D" id="3.55.50.30">
    <property type="match status" value="1"/>
</dbReference>
<dbReference type="Pfam" id="PF07660">
    <property type="entry name" value="STN"/>
    <property type="match status" value="1"/>
</dbReference>
<feature type="chain" id="PRO_5013467231" evidence="9">
    <location>
        <begin position="22"/>
        <end position="754"/>
    </location>
</feature>
<gene>
    <name evidence="10" type="ORF">RUN1985_v1_560002</name>
</gene>
<dbReference type="PRINTS" id="PR00811">
    <property type="entry name" value="BCTERIALGSPD"/>
</dbReference>
<keyword evidence="3 9" id="KW-0732">Signal</keyword>
<evidence type="ECO:0000256" key="1">
    <source>
        <dbReference type="ARBA" id="ARBA00004370"/>
    </source>
</evidence>
<dbReference type="PROSITE" id="PS50005">
    <property type="entry name" value="TPR"/>
    <property type="match status" value="1"/>
</dbReference>
<dbReference type="InterPro" id="IPR001775">
    <property type="entry name" value="GspD/PilQ"/>
</dbReference>
<dbReference type="SMART" id="SM00965">
    <property type="entry name" value="STN"/>
    <property type="match status" value="1"/>
</dbReference>
<dbReference type="InterPro" id="IPR011662">
    <property type="entry name" value="Secretin/TonB_short_N"/>
</dbReference>
<keyword evidence="2 7" id="KW-0813">Transport</keyword>
<keyword evidence="5" id="KW-0998">Cell outer membrane</keyword>